<protein>
    <submittedName>
        <fullName evidence="8">Transcription factor MYB35-like</fullName>
    </submittedName>
</protein>
<keyword evidence="3" id="KW-0238">DNA-binding</keyword>
<keyword evidence="2" id="KW-0677">Repeat</keyword>
<sequence>MVKPPYCDKIKMQTKEVHLTEEEDTKAHAYAPKQGTGNWAAAMPKKSGARRCGKSCRIRWNGNQRPDPGHGSFTPEEEDLIIKLHAAIGSRWPIIAQQLPGRTDNDVKNVWNTKLKKKLSAIGIDPVTHRPFSQILADYGNIGGFPKARNRSGCLSRDIKNAFVLKSEQSRGLPERSSHFDSHFGTTISPLAVEPSKQHFMSNCNHISAARSQSLELLSQLQAITMVTEASTYTNTAAQIPAECYSSSASSSPESPPSATNQAAASPSFSWCDFLLEDAFVPTTYIEEKENEMKLPPTYDPKSKEMKLSVAAEEEEVDISAKTVEASSISCGSFVEAMLEGENGMLSDFHGLLEDPFFY</sequence>
<dbReference type="Gene3D" id="1.10.10.60">
    <property type="entry name" value="Homeodomain-like"/>
    <property type="match status" value="2"/>
</dbReference>
<dbReference type="FunFam" id="1.10.10.60:FF:000645">
    <property type="entry name" value="Os07g0634900 protein"/>
    <property type="match status" value="1"/>
</dbReference>
<keyword evidence="4" id="KW-0539">Nucleus</keyword>
<feature type="domain" description="HTH myb-type" evidence="6">
    <location>
        <begin position="65"/>
        <end position="119"/>
    </location>
</feature>
<dbReference type="CDD" id="cd00167">
    <property type="entry name" value="SANT"/>
    <property type="match status" value="1"/>
</dbReference>
<feature type="domain" description="Myb-like" evidence="5">
    <location>
        <begin position="65"/>
        <end position="115"/>
    </location>
</feature>
<dbReference type="RefSeq" id="XP_027122370.1">
    <property type="nucleotide sequence ID" value="XM_027266569.2"/>
</dbReference>
<dbReference type="PROSITE" id="PS50090">
    <property type="entry name" value="MYB_LIKE"/>
    <property type="match status" value="1"/>
</dbReference>
<evidence type="ECO:0000256" key="2">
    <source>
        <dbReference type="ARBA" id="ARBA00022737"/>
    </source>
</evidence>
<reference evidence="7" key="1">
    <citation type="journal article" date="2025" name="Foods">
        <title>Unveiling the Microbial Signatures of Arabica Coffee Cherries: Insights into Ripeness Specific Diversity, Functional Traits, and Implications for Quality and Safety.</title>
        <authorList>
            <consortium name="RefSeq"/>
            <person name="Tenea G.N."/>
            <person name="Cifuentes V."/>
            <person name="Reyes P."/>
            <person name="Cevallos-Vallejos M."/>
        </authorList>
    </citation>
    <scope>NUCLEOTIDE SEQUENCE [LARGE SCALE GENOMIC DNA]</scope>
</reference>
<dbReference type="GeneID" id="113739354"/>
<evidence type="ECO:0000256" key="4">
    <source>
        <dbReference type="ARBA" id="ARBA00023242"/>
    </source>
</evidence>
<dbReference type="SUPFAM" id="SSF46689">
    <property type="entry name" value="Homeodomain-like"/>
    <property type="match status" value="2"/>
</dbReference>
<name>A0A6P6X413_COFAR</name>
<evidence type="ECO:0000259" key="5">
    <source>
        <dbReference type="PROSITE" id="PS50090"/>
    </source>
</evidence>
<dbReference type="SMART" id="SM00717">
    <property type="entry name" value="SANT"/>
    <property type="match status" value="2"/>
</dbReference>
<dbReference type="GO" id="GO:0003677">
    <property type="term" value="F:DNA binding"/>
    <property type="evidence" value="ECO:0007669"/>
    <property type="project" value="UniProtKB-KW"/>
</dbReference>
<dbReference type="Pfam" id="PF00249">
    <property type="entry name" value="Myb_DNA-binding"/>
    <property type="match status" value="1"/>
</dbReference>
<organism evidence="7 8">
    <name type="scientific">Coffea arabica</name>
    <name type="common">Arabian coffee</name>
    <dbReference type="NCBI Taxonomy" id="13443"/>
    <lineage>
        <taxon>Eukaryota</taxon>
        <taxon>Viridiplantae</taxon>
        <taxon>Streptophyta</taxon>
        <taxon>Embryophyta</taxon>
        <taxon>Tracheophyta</taxon>
        <taxon>Spermatophyta</taxon>
        <taxon>Magnoliopsida</taxon>
        <taxon>eudicotyledons</taxon>
        <taxon>Gunneridae</taxon>
        <taxon>Pentapetalae</taxon>
        <taxon>asterids</taxon>
        <taxon>lamiids</taxon>
        <taxon>Gentianales</taxon>
        <taxon>Rubiaceae</taxon>
        <taxon>Ixoroideae</taxon>
        <taxon>Gardenieae complex</taxon>
        <taxon>Bertiereae - Coffeeae clade</taxon>
        <taxon>Coffeeae</taxon>
        <taxon>Coffea</taxon>
    </lineage>
</organism>
<dbReference type="Proteomes" id="UP001652660">
    <property type="component" value="Chromosome 4c"/>
</dbReference>
<dbReference type="InterPro" id="IPR001005">
    <property type="entry name" value="SANT/Myb"/>
</dbReference>
<dbReference type="GO" id="GO:0005634">
    <property type="term" value="C:nucleus"/>
    <property type="evidence" value="ECO:0007669"/>
    <property type="project" value="UniProtKB-SubCell"/>
</dbReference>
<proteinExistence type="predicted"/>
<evidence type="ECO:0000256" key="3">
    <source>
        <dbReference type="ARBA" id="ARBA00023125"/>
    </source>
</evidence>
<reference evidence="8" key="2">
    <citation type="submission" date="2025-08" db="UniProtKB">
        <authorList>
            <consortium name="RefSeq"/>
        </authorList>
    </citation>
    <scope>IDENTIFICATION</scope>
    <source>
        <tissue evidence="8">Leaves</tissue>
    </source>
</reference>
<comment type="subcellular location">
    <subcellularLocation>
        <location evidence="1">Nucleus</location>
    </subcellularLocation>
</comment>
<dbReference type="OrthoDB" id="2143914at2759"/>
<keyword evidence="7" id="KW-1185">Reference proteome</keyword>
<dbReference type="InterPro" id="IPR009057">
    <property type="entry name" value="Homeodomain-like_sf"/>
</dbReference>
<accession>A0A6P6X413</accession>
<dbReference type="AlphaFoldDB" id="A0A6P6X413"/>
<evidence type="ECO:0000313" key="7">
    <source>
        <dbReference type="Proteomes" id="UP001652660"/>
    </source>
</evidence>
<dbReference type="PANTHER" id="PTHR47994:SF5">
    <property type="entry name" value="F14D16.11-RELATED"/>
    <property type="match status" value="1"/>
</dbReference>
<evidence type="ECO:0000313" key="8">
    <source>
        <dbReference type="RefSeq" id="XP_027122370.1"/>
    </source>
</evidence>
<dbReference type="InterPro" id="IPR017930">
    <property type="entry name" value="Myb_dom"/>
</dbReference>
<evidence type="ECO:0000256" key="1">
    <source>
        <dbReference type="ARBA" id="ARBA00004123"/>
    </source>
</evidence>
<dbReference type="PROSITE" id="PS51294">
    <property type="entry name" value="HTH_MYB"/>
    <property type="match status" value="1"/>
</dbReference>
<evidence type="ECO:0000259" key="6">
    <source>
        <dbReference type="PROSITE" id="PS51294"/>
    </source>
</evidence>
<dbReference type="InterPro" id="IPR015495">
    <property type="entry name" value="Myb_TF_plants"/>
</dbReference>
<dbReference type="PANTHER" id="PTHR47994">
    <property type="entry name" value="F14D16.11-RELATED"/>
    <property type="match status" value="1"/>
</dbReference>
<gene>
    <name evidence="8" type="primary">LOC113739354</name>
</gene>